<proteinExistence type="predicted"/>
<dbReference type="RefSeq" id="WP_274494867.1">
    <property type="nucleotide sequence ID" value="NZ_CP118166.1"/>
</dbReference>
<evidence type="ECO:0000256" key="1">
    <source>
        <dbReference type="SAM" id="Phobius"/>
    </source>
</evidence>
<feature type="transmembrane region" description="Helical" evidence="1">
    <location>
        <begin position="76"/>
        <end position="98"/>
    </location>
</feature>
<organism evidence="2 3">
    <name type="scientific">Hyphococcus flavus</name>
    <dbReference type="NCBI Taxonomy" id="1866326"/>
    <lineage>
        <taxon>Bacteria</taxon>
        <taxon>Pseudomonadati</taxon>
        <taxon>Pseudomonadota</taxon>
        <taxon>Alphaproteobacteria</taxon>
        <taxon>Parvularculales</taxon>
        <taxon>Parvularculaceae</taxon>
        <taxon>Hyphococcus</taxon>
    </lineage>
</organism>
<keyword evidence="1" id="KW-0472">Membrane</keyword>
<dbReference type="AlphaFoldDB" id="A0AAE9ZH23"/>
<keyword evidence="1" id="KW-1133">Transmembrane helix</keyword>
<sequence length="127" mass="13964">MKQGLIFIALTLAVTMTLVHFFIGGRLIARPLLESDLETLARMTLYLCWHGITIVLAGMALLYADALFWRKDPNSARLASGLAAAFFFLIWFVIAAFGLGPLQLPQWIVFAPMAVFGALGVKHANRA</sequence>
<accession>A0AAE9ZH23</accession>
<protein>
    <submittedName>
        <fullName evidence="2">Uncharacterized protein</fullName>
    </submittedName>
</protein>
<reference evidence="2" key="1">
    <citation type="submission" date="2023-02" db="EMBL/GenBank/DDBJ databases">
        <title>Genome sequence of Hyphococcus flavus.</title>
        <authorList>
            <person name="Rong J.-C."/>
            <person name="Zhao Q."/>
            <person name="Yi M."/>
            <person name="Wu J.-Y."/>
        </authorList>
    </citation>
    <scope>NUCLEOTIDE SEQUENCE</scope>
    <source>
        <strain evidence="2">MCCC 1K03223</strain>
    </source>
</reference>
<dbReference type="KEGG" id="hfl:PUV54_06840"/>
<keyword evidence="3" id="KW-1185">Reference proteome</keyword>
<evidence type="ECO:0000313" key="2">
    <source>
        <dbReference type="EMBL" id="WDI32913.1"/>
    </source>
</evidence>
<name>A0AAE9ZH23_9PROT</name>
<evidence type="ECO:0000313" key="3">
    <source>
        <dbReference type="Proteomes" id="UP001214043"/>
    </source>
</evidence>
<feature type="transmembrane region" description="Helical" evidence="1">
    <location>
        <begin position="5"/>
        <end position="23"/>
    </location>
</feature>
<gene>
    <name evidence="2" type="ORF">PUV54_06840</name>
</gene>
<feature type="transmembrane region" description="Helical" evidence="1">
    <location>
        <begin position="43"/>
        <end position="64"/>
    </location>
</feature>
<keyword evidence="1" id="KW-0812">Transmembrane</keyword>
<dbReference type="Proteomes" id="UP001214043">
    <property type="component" value="Chromosome"/>
</dbReference>
<feature type="transmembrane region" description="Helical" evidence="1">
    <location>
        <begin position="104"/>
        <end position="121"/>
    </location>
</feature>
<dbReference type="EMBL" id="CP118166">
    <property type="protein sequence ID" value="WDI32913.1"/>
    <property type="molecule type" value="Genomic_DNA"/>
</dbReference>